<organism evidence="2 3">
    <name type="scientific">Streptomyces sp. 900116325</name>
    <dbReference type="NCBI Taxonomy" id="3154295"/>
    <lineage>
        <taxon>Bacteria</taxon>
        <taxon>Bacillati</taxon>
        <taxon>Actinomycetota</taxon>
        <taxon>Actinomycetes</taxon>
        <taxon>Kitasatosporales</taxon>
        <taxon>Streptomycetaceae</taxon>
        <taxon>Streptomyces</taxon>
    </lineage>
</organism>
<dbReference type="InterPro" id="IPR037523">
    <property type="entry name" value="VOC_core"/>
</dbReference>
<dbReference type="EMBL" id="JBEXIP010000013">
    <property type="protein sequence ID" value="MET8434715.1"/>
    <property type="molecule type" value="Genomic_DNA"/>
</dbReference>
<dbReference type="PANTHER" id="PTHR35908:SF1">
    <property type="entry name" value="CONSERVED PROTEIN"/>
    <property type="match status" value="1"/>
</dbReference>
<dbReference type="InterPro" id="IPR041581">
    <property type="entry name" value="Glyoxalase_6"/>
</dbReference>
<feature type="domain" description="VOC" evidence="1">
    <location>
        <begin position="5"/>
        <end position="125"/>
    </location>
</feature>
<dbReference type="RefSeq" id="WP_356498094.1">
    <property type="nucleotide sequence ID" value="NZ_JBEXEF010000084.1"/>
</dbReference>
<evidence type="ECO:0000313" key="3">
    <source>
        <dbReference type="Proteomes" id="UP001550044"/>
    </source>
</evidence>
<accession>A0ABV2UA44</accession>
<dbReference type="Proteomes" id="UP001550044">
    <property type="component" value="Unassembled WGS sequence"/>
</dbReference>
<evidence type="ECO:0000313" key="2">
    <source>
        <dbReference type="EMBL" id="MET8434715.1"/>
    </source>
</evidence>
<keyword evidence="3" id="KW-1185">Reference proteome</keyword>
<protein>
    <submittedName>
        <fullName evidence="2">VOC family protein</fullName>
    </submittedName>
</protein>
<dbReference type="PANTHER" id="PTHR35908">
    <property type="entry name" value="HYPOTHETICAL FUSION PROTEIN"/>
    <property type="match status" value="1"/>
</dbReference>
<dbReference type="SUPFAM" id="SSF54593">
    <property type="entry name" value="Glyoxalase/Bleomycin resistance protein/Dihydroxybiphenyl dioxygenase"/>
    <property type="match status" value="1"/>
</dbReference>
<reference evidence="2 3" key="1">
    <citation type="submission" date="2024-06" db="EMBL/GenBank/DDBJ databases">
        <title>The Natural Products Discovery Center: Release of the First 8490 Sequenced Strains for Exploring Actinobacteria Biosynthetic Diversity.</title>
        <authorList>
            <person name="Kalkreuter E."/>
            <person name="Kautsar S.A."/>
            <person name="Yang D."/>
            <person name="Bader C.D."/>
            <person name="Teijaro C.N."/>
            <person name="Fluegel L."/>
            <person name="Davis C.M."/>
            <person name="Simpson J.R."/>
            <person name="Lauterbach L."/>
            <person name="Steele A.D."/>
            <person name="Gui C."/>
            <person name="Meng S."/>
            <person name="Li G."/>
            <person name="Viehrig K."/>
            <person name="Ye F."/>
            <person name="Su P."/>
            <person name="Kiefer A.F."/>
            <person name="Nichols A."/>
            <person name="Cepeda A.J."/>
            <person name="Yan W."/>
            <person name="Fan B."/>
            <person name="Jiang Y."/>
            <person name="Adhikari A."/>
            <person name="Zheng C.-J."/>
            <person name="Schuster L."/>
            <person name="Cowan T.M."/>
            <person name="Smanski M.J."/>
            <person name="Chevrette M.G."/>
            <person name="De Carvalho L.P.S."/>
            <person name="Shen B."/>
        </authorList>
    </citation>
    <scope>NUCLEOTIDE SEQUENCE [LARGE SCALE GENOMIC DNA]</scope>
    <source>
        <strain evidence="2 3">NPDC005137</strain>
    </source>
</reference>
<dbReference type="InterPro" id="IPR029068">
    <property type="entry name" value="Glyas_Bleomycin-R_OHBP_Dase"/>
</dbReference>
<dbReference type="Pfam" id="PF18029">
    <property type="entry name" value="Glyoxalase_6"/>
    <property type="match status" value="1"/>
</dbReference>
<comment type="caution">
    <text evidence="2">The sequence shown here is derived from an EMBL/GenBank/DDBJ whole genome shotgun (WGS) entry which is preliminary data.</text>
</comment>
<gene>
    <name evidence="2" type="ORF">ABZV61_18310</name>
</gene>
<evidence type="ECO:0000259" key="1">
    <source>
        <dbReference type="PROSITE" id="PS51819"/>
    </source>
</evidence>
<sequence length="151" mass="16195">MTVAKTSFLVLDCAEPEALAEFYSSLLDAEIQVMSDPDFVELVGHNGVHLALRRDHGYAPPSWPRPEDAQQAHLRILVARGDLDEAEREAVSLGAMPIETKDSSGSRDVRFYADPAGHSFSLAVSPLDGSVDRGMRATDQASGGIGGYGTH</sequence>
<proteinExistence type="predicted"/>
<name>A0ABV2UA44_9ACTN</name>
<dbReference type="PROSITE" id="PS51819">
    <property type="entry name" value="VOC"/>
    <property type="match status" value="1"/>
</dbReference>
<dbReference type="Gene3D" id="3.10.180.10">
    <property type="entry name" value="2,3-Dihydroxybiphenyl 1,2-Dioxygenase, domain 1"/>
    <property type="match status" value="1"/>
</dbReference>